<reference evidence="2" key="1">
    <citation type="submission" date="2020-01" db="EMBL/GenBank/DDBJ databases">
        <authorList>
            <person name="Mishra B."/>
        </authorList>
    </citation>
    <scope>NUCLEOTIDE SEQUENCE [LARGE SCALE GENOMIC DNA]</scope>
</reference>
<evidence type="ECO:0000313" key="3">
    <source>
        <dbReference type="Proteomes" id="UP000467841"/>
    </source>
</evidence>
<feature type="region of interest" description="Disordered" evidence="1">
    <location>
        <begin position="166"/>
        <end position="192"/>
    </location>
</feature>
<evidence type="ECO:0000256" key="1">
    <source>
        <dbReference type="SAM" id="MobiDB-lite"/>
    </source>
</evidence>
<dbReference type="Proteomes" id="UP000467841">
    <property type="component" value="Unassembled WGS sequence"/>
</dbReference>
<name>A0A6D2KKX8_9BRAS</name>
<dbReference type="AlphaFoldDB" id="A0A6D2KKX8"/>
<comment type="caution">
    <text evidence="2">The sequence shown here is derived from an EMBL/GenBank/DDBJ whole genome shotgun (WGS) entry which is preliminary data.</text>
</comment>
<sequence>MRLLLMLRRGSKGTQVSAPIMASTMSLSSLLFIEVAWQGTEICWTQPAMGTSSIRMLMMAGSLWKTLQTPMEAMEKSMIAPTGARPTTRSSRMRNTSDGMKDVKSLNEKLDKLILAQSTMKKVNFVSAEEMEPVQEGEDTQFVEVCYMSNGQGGYNKGYYNYKSNPAMSNRNTDAANPQDQVYPQQEQARSSQALKTTTKALILEKGFDFLLHLILYSIFPFVNLDGNRVRVSWDGVLERV</sequence>
<feature type="region of interest" description="Disordered" evidence="1">
    <location>
        <begin position="78"/>
        <end position="99"/>
    </location>
</feature>
<feature type="compositionally biased region" description="Polar residues" evidence="1">
    <location>
        <begin position="85"/>
        <end position="98"/>
    </location>
</feature>
<organism evidence="2 3">
    <name type="scientific">Microthlaspi erraticum</name>
    <dbReference type="NCBI Taxonomy" id="1685480"/>
    <lineage>
        <taxon>Eukaryota</taxon>
        <taxon>Viridiplantae</taxon>
        <taxon>Streptophyta</taxon>
        <taxon>Embryophyta</taxon>
        <taxon>Tracheophyta</taxon>
        <taxon>Spermatophyta</taxon>
        <taxon>Magnoliopsida</taxon>
        <taxon>eudicotyledons</taxon>
        <taxon>Gunneridae</taxon>
        <taxon>Pentapetalae</taxon>
        <taxon>rosids</taxon>
        <taxon>malvids</taxon>
        <taxon>Brassicales</taxon>
        <taxon>Brassicaceae</taxon>
        <taxon>Coluteocarpeae</taxon>
        <taxon>Microthlaspi</taxon>
    </lineage>
</organism>
<dbReference type="EMBL" id="CACVBM020001549">
    <property type="protein sequence ID" value="CAA7053763.1"/>
    <property type="molecule type" value="Genomic_DNA"/>
</dbReference>
<proteinExistence type="predicted"/>
<protein>
    <submittedName>
        <fullName evidence="2">Uncharacterized protein</fullName>
    </submittedName>
</protein>
<accession>A0A6D2KKX8</accession>
<evidence type="ECO:0000313" key="2">
    <source>
        <dbReference type="EMBL" id="CAA7053763.1"/>
    </source>
</evidence>
<keyword evidence="3" id="KW-1185">Reference proteome</keyword>
<gene>
    <name evidence="2" type="ORF">MERR_LOCUS40999</name>
</gene>